<keyword evidence="1" id="KW-0812">Transmembrane</keyword>
<keyword evidence="1" id="KW-0472">Membrane</keyword>
<evidence type="ECO:0000313" key="3">
    <source>
        <dbReference type="Proteomes" id="UP000294678"/>
    </source>
</evidence>
<evidence type="ECO:0000313" key="2">
    <source>
        <dbReference type="EMBL" id="TDT71487.1"/>
    </source>
</evidence>
<accession>A0AA46I6C0</accession>
<dbReference type="EMBL" id="SOBG01000003">
    <property type="protein sequence ID" value="TDT71487.1"/>
    <property type="molecule type" value="Genomic_DNA"/>
</dbReference>
<feature type="transmembrane region" description="Helical" evidence="1">
    <location>
        <begin position="6"/>
        <end position="28"/>
    </location>
</feature>
<dbReference type="RefSeq" id="WP_134112754.1">
    <property type="nucleotide sequence ID" value="NZ_SOBG01000003.1"/>
</dbReference>
<proteinExistence type="predicted"/>
<sequence>MILTLILGVVYFYLGLFAPLFSFVFPFFMINQKKKFKNSYIKFNIYTYILILLLSFTAKEDKIIVVIFVVNYVIIQIVYFFINKINNFEKIFLSSVLSSFNFLIFYLIQKDFFDKNLKLLQEVYINYFKLNQQEVINYFKFFKSNSLYIIFIYMFLNVLILYFLINKKYFSNIKFKYYYLIFFIISIIYLKYIGYNYILNNLLQIIQFTYMIYGVYKAYSILKIKNRFMSLSIVIMIFLISPFIYFLFGAFESFDLNIFNKKKV</sequence>
<feature type="transmembrane region" description="Helical" evidence="1">
    <location>
        <begin position="63"/>
        <end position="82"/>
    </location>
</feature>
<name>A0AA46I6C0_9FUSO</name>
<reference evidence="2 3" key="1">
    <citation type="submission" date="2019-03" db="EMBL/GenBank/DDBJ databases">
        <title>Genomic Encyclopedia of Type Strains, Phase IV (KMG-IV): sequencing the most valuable type-strain genomes for metagenomic binning, comparative biology and taxonomic classification.</title>
        <authorList>
            <person name="Goeker M."/>
        </authorList>
    </citation>
    <scope>NUCLEOTIDE SEQUENCE [LARGE SCALE GENOMIC DNA]</scope>
    <source>
        <strain evidence="2 3">DSM 100055</strain>
    </source>
</reference>
<dbReference type="AlphaFoldDB" id="A0AA46I6C0"/>
<keyword evidence="3" id="KW-1185">Reference proteome</keyword>
<protein>
    <submittedName>
        <fullName evidence="2">Uncharacterized protein</fullName>
    </submittedName>
</protein>
<evidence type="ECO:0000256" key="1">
    <source>
        <dbReference type="SAM" id="Phobius"/>
    </source>
</evidence>
<keyword evidence="1" id="KW-1133">Transmembrane helix</keyword>
<feature type="transmembrane region" description="Helical" evidence="1">
    <location>
        <begin position="177"/>
        <end position="195"/>
    </location>
</feature>
<gene>
    <name evidence="2" type="ORF">EV215_0863</name>
</gene>
<feature type="transmembrane region" description="Helical" evidence="1">
    <location>
        <begin position="91"/>
        <end position="108"/>
    </location>
</feature>
<feature type="transmembrane region" description="Helical" evidence="1">
    <location>
        <begin position="147"/>
        <end position="165"/>
    </location>
</feature>
<feature type="transmembrane region" description="Helical" evidence="1">
    <location>
        <begin position="231"/>
        <end position="251"/>
    </location>
</feature>
<organism evidence="2 3">
    <name type="scientific">Hypnocyclicus thermotrophus</name>
    <dbReference type="NCBI Taxonomy" id="1627895"/>
    <lineage>
        <taxon>Bacteria</taxon>
        <taxon>Fusobacteriati</taxon>
        <taxon>Fusobacteriota</taxon>
        <taxon>Fusobacteriia</taxon>
        <taxon>Fusobacteriales</taxon>
        <taxon>Fusobacteriaceae</taxon>
        <taxon>Hypnocyclicus</taxon>
    </lineage>
</organism>
<comment type="caution">
    <text evidence="2">The sequence shown here is derived from an EMBL/GenBank/DDBJ whole genome shotgun (WGS) entry which is preliminary data.</text>
</comment>
<dbReference type="Proteomes" id="UP000294678">
    <property type="component" value="Unassembled WGS sequence"/>
</dbReference>
<feature type="transmembrane region" description="Helical" evidence="1">
    <location>
        <begin position="201"/>
        <end position="219"/>
    </location>
</feature>
<feature type="transmembrane region" description="Helical" evidence="1">
    <location>
        <begin position="40"/>
        <end position="57"/>
    </location>
</feature>